<reference evidence="2" key="1">
    <citation type="journal article" date="2012" name="Proc. Natl. Acad. Sci. U.S.A.">
        <title>Genome sequence of the button mushroom Agaricus bisporus reveals mechanisms governing adaptation to a humic-rich ecological niche.</title>
        <authorList>
            <person name="Morin E."/>
            <person name="Kohler A."/>
            <person name="Baker A.R."/>
            <person name="Foulongne-Oriol M."/>
            <person name="Lombard V."/>
            <person name="Nagy L.G."/>
            <person name="Ohm R.A."/>
            <person name="Patyshakuliyeva A."/>
            <person name="Brun A."/>
            <person name="Aerts A.L."/>
            <person name="Bailey A.M."/>
            <person name="Billette C."/>
            <person name="Coutinho P.M."/>
            <person name="Deakin G."/>
            <person name="Doddapaneni H."/>
            <person name="Floudas D."/>
            <person name="Grimwood J."/>
            <person name="Hilden K."/>
            <person name="Kuees U."/>
            <person name="LaButti K.M."/>
            <person name="Lapidus A."/>
            <person name="Lindquist E.A."/>
            <person name="Lucas S.M."/>
            <person name="Murat C."/>
            <person name="Riley R.W."/>
            <person name="Salamov A.A."/>
            <person name="Schmutz J."/>
            <person name="Subramanian V."/>
            <person name="Woesten H.A.B."/>
            <person name="Xu J."/>
            <person name="Eastwood D.C."/>
            <person name="Foster G.D."/>
            <person name="Sonnenberg A.S."/>
            <person name="Cullen D."/>
            <person name="de Vries R.P."/>
            <person name="Lundell T."/>
            <person name="Hibbett D.S."/>
            <person name="Henrissat B."/>
            <person name="Burton K.S."/>
            <person name="Kerrigan R.W."/>
            <person name="Challen M.P."/>
            <person name="Grigoriev I.V."/>
            <person name="Martin F."/>
        </authorList>
    </citation>
    <scope>NUCLEOTIDE SEQUENCE [LARGE SCALE GENOMIC DNA]</scope>
    <source>
        <strain evidence="2">JB137-S8 / ATCC MYA-4627 / FGSC 10392</strain>
    </source>
</reference>
<dbReference type="EMBL" id="JH971387">
    <property type="protein sequence ID" value="EKM82044.1"/>
    <property type="molecule type" value="Genomic_DNA"/>
</dbReference>
<sequence>MITALNASSPLTVRVRSETLRILNATQSRTRSLPSEVLSIIFQHACPTPDILAEQPGTQMPPFHLVLRLVSASWYNTVQLTPRLWTSVFLPDLCAENVDIQARYLKLCLENSGSLPLTLSFRFDEELWNISWSVSPIVDAILECSAHRIQALRLLRPPRTWLEKLIPKMCQLATIHIDNPRRDLPWSPDKAEERFYLPTSAKIRQIYIRCPSLVTFVLKFLLKCPNVIDFGCRFLLPPIKVQNPHNVLKSPLILSHLSTFSWSTNRSLHGISEWDRALFNFIHFPALKRFNWWVGRGLACYHLEADDAFLSRFPQSVTVLELGAVALNPMEESLHHFFPLTGVTQLQLRHCEYDFLEEAFSVLSRGTDRNTVLFPKLTSMIIDHRVFVEVEPPWVVFQPGSGKALAQMLRARIGLIDEFKLIVQVAHLTRRWNEESWQALREVMRDGLDLTIIEHGLPVIII</sequence>
<dbReference type="AlphaFoldDB" id="K5W5F0"/>
<proteinExistence type="predicted"/>
<dbReference type="OrthoDB" id="2269034at2759"/>
<organism evidence="1 2">
    <name type="scientific">Agaricus bisporus var. burnettii (strain JB137-S8 / ATCC MYA-4627 / FGSC 10392)</name>
    <name type="common">White button mushroom</name>
    <dbReference type="NCBI Taxonomy" id="597362"/>
    <lineage>
        <taxon>Eukaryota</taxon>
        <taxon>Fungi</taxon>
        <taxon>Dikarya</taxon>
        <taxon>Basidiomycota</taxon>
        <taxon>Agaricomycotina</taxon>
        <taxon>Agaricomycetes</taxon>
        <taxon>Agaricomycetidae</taxon>
        <taxon>Agaricales</taxon>
        <taxon>Agaricineae</taxon>
        <taxon>Agaricaceae</taxon>
        <taxon>Agaricus</taxon>
    </lineage>
</organism>
<name>K5W5F0_AGABU</name>
<keyword evidence="2" id="KW-1185">Reference proteome</keyword>
<gene>
    <name evidence="1" type="ORF">AGABI1DRAFT_126392</name>
</gene>
<protein>
    <recommendedName>
        <fullName evidence="3">F-box domain-containing protein</fullName>
    </recommendedName>
</protein>
<dbReference type="Proteomes" id="UP000008493">
    <property type="component" value="Unassembled WGS sequence"/>
</dbReference>
<dbReference type="RefSeq" id="XP_007327788.1">
    <property type="nucleotide sequence ID" value="XM_007327726.1"/>
</dbReference>
<accession>K5W5F0</accession>
<dbReference type="KEGG" id="abp:AGABI1DRAFT126392"/>
<dbReference type="HOGENOM" id="CLU_576123_0_0_1"/>
<dbReference type="OMA" id="VEVEPPW"/>
<evidence type="ECO:0000313" key="1">
    <source>
        <dbReference type="EMBL" id="EKM82044.1"/>
    </source>
</evidence>
<evidence type="ECO:0008006" key="3">
    <source>
        <dbReference type="Google" id="ProtNLM"/>
    </source>
</evidence>
<evidence type="ECO:0000313" key="2">
    <source>
        <dbReference type="Proteomes" id="UP000008493"/>
    </source>
</evidence>
<dbReference type="GeneID" id="18826479"/>
<dbReference type="InParanoid" id="K5W5F0"/>